<dbReference type="EMBL" id="CP011102">
    <property type="protein sequence ID" value="AQY50499.1"/>
    <property type="molecule type" value="Genomic_DNA"/>
</dbReference>
<dbReference type="CDD" id="cd11541">
    <property type="entry name" value="NTP-PPase_u4"/>
    <property type="match status" value="1"/>
</dbReference>
<dbReference type="SUPFAM" id="SSF101386">
    <property type="entry name" value="all-alpha NTP pyrophosphatases"/>
    <property type="match status" value="1"/>
</dbReference>
<keyword evidence="2" id="KW-0378">Hydrolase</keyword>
<dbReference type="InterPro" id="IPR052555">
    <property type="entry name" value="dCTP_Pyrophosphatase"/>
</dbReference>
<dbReference type="PANTHER" id="PTHR46523">
    <property type="entry name" value="DCTP PYROPHOSPHATASE 1"/>
    <property type="match status" value="1"/>
</dbReference>
<dbReference type="Pfam" id="PF03819">
    <property type="entry name" value="MazG"/>
    <property type="match status" value="1"/>
</dbReference>
<name>A0A1S7FT04_9LIST</name>
<feature type="domain" description="NTP pyrophosphohydrolase MazG-like" evidence="1">
    <location>
        <begin position="28"/>
        <end position="96"/>
    </location>
</feature>
<proteinExistence type="predicted"/>
<dbReference type="GO" id="GO:0016787">
    <property type="term" value="F:hydrolase activity"/>
    <property type="evidence" value="ECO:0007669"/>
    <property type="project" value="UniProtKB-KW"/>
</dbReference>
<dbReference type="AlphaFoldDB" id="A0A1S7FT04"/>
<gene>
    <name evidence="2" type="ORF">UE46_05290</name>
</gene>
<accession>A0A1S7FT04</accession>
<dbReference type="PIRSF" id="PIRSF006639">
    <property type="entry name" value="UCP006639_pph"/>
    <property type="match status" value="1"/>
</dbReference>
<protein>
    <submittedName>
        <fullName evidence="2">Nucleotide pyrophosphohydrolase</fullName>
    </submittedName>
</protein>
<keyword evidence="3" id="KW-1185">Reference proteome</keyword>
<reference evidence="3" key="1">
    <citation type="submission" date="2015-03" db="EMBL/GenBank/DDBJ databases">
        <authorList>
            <person name="Ferrari E."/>
            <person name="Walter M.C."/>
            <person name="Huptas C."/>
            <person name="Scherer S."/>
            <person name="Mueller-Herbst S."/>
        </authorList>
    </citation>
    <scope>NUCLEOTIDE SEQUENCE [LARGE SCALE GENOMIC DNA]</scope>
    <source>
        <strain evidence="3">LWP01</strain>
    </source>
</reference>
<sequence length="109" mass="12269">MSLNEYQELSKRTTTGHHDTAMVNFALGVTGEAGEVADLVKKYMFHGHKLDKDAVAKELGDVLWYVSQLAVCIDVDLEEIAQRNLDKLKLRYPNGFSEQDSINRVEGNQ</sequence>
<dbReference type="RefSeq" id="WP_036058612.1">
    <property type="nucleotide sequence ID" value="NZ_CP011102.1"/>
</dbReference>
<dbReference type="Gene3D" id="1.10.287.1080">
    <property type="entry name" value="MazG-like"/>
    <property type="match status" value="1"/>
</dbReference>
<dbReference type="InterPro" id="IPR011379">
    <property type="entry name" value="MazG-related_GP37"/>
</dbReference>
<organism evidence="2 3">
    <name type="scientific">Listeria weihenstephanensis</name>
    <dbReference type="NCBI Taxonomy" id="1006155"/>
    <lineage>
        <taxon>Bacteria</taxon>
        <taxon>Bacillati</taxon>
        <taxon>Bacillota</taxon>
        <taxon>Bacilli</taxon>
        <taxon>Bacillales</taxon>
        <taxon>Listeriaceae</taxon>
        <taxon>Listeria</taxon>
    </lineage>
</organism>
<evidence type="ECO:0000313" key="3">
    <source>
        <dbReference type="Proteomes" id="UP000223060"/>
    </source>
</evidence>
<evidence type="ECO:0000259" key="1">
    <source>
        <dbReference type="Pfam" id="PF03819"/>
    </source>
</evidence>
<dbReference type="Proteomes" id="UP000223060">
    <property type="component" value="Chromosome"/>
</dbReference>
<evidence type="ECO:0000313" key="2">
    <source>
        <dbReference type="EMBL" id="AQY50499.1"/>
    </source>
</evidence>
<dbReference type="InterPro" id="IPR004518">
    <property type="entry name" value="MazG-like_dom"/>
</dbReference>
<dbReference type="PANTHER" id="PTHR46523:SF1">
    <property type="entry name" value="DCTP PYROPHOSPHATASE 1"/>
    <property type="match status" value="1"/>
</dbReference>
<accession>A0A1S7FYY8</accession>
<dbReference type="KEGG" id="lwi:UE46_05290"/>